<organism evidence="7 8">
    <name type="scientific">Trichoplax adhaerens</name>
    <name type="common">Trichoplax reptans</name>
    <dbReference type="NCBI Taxonomy" id="10228"/>
    <lineage>
        <taxon>Eukaryota</taxon>
        <taxon>Metazoa</taxon>
        <taxon>Placozoa</taxon>
        <taxon>Uniplacotomia</taxon>
        <taxon>Trichoplacea</taxon>
        <taxon>Trichoplacidae</taxon>
        <taxon>Trichoplax</taxon>
    </lineage>
</organism>
<dbReference type="GO" id="GO:0020037">
    <property type="term" value="F:heme binding"/>
    <property type="evidence" value="ECO:0007669"/>
    <property type="project" value="InterPro"/>
</dbReference>
<dbReference type="AlphaFoldDB" id="B3RYN0"/>
<dbReference type="PhylomeDB" id="B3RYN0"/>
<dbReference type="Gene3D" id="1.10.630.10">
    <property type="entry name" value="Cytochrome P450"/>
    <property type="match status" value="1"/>
</dbReference>
<dbReference type="OMA" id="EYLLRNW"/>
<protein>
    <recommendedName>
        <fullName evidence="9">Cytochrome P450</fullName>
    </recommendedName>
</protein>
<dbReference type="InterPro" id="IPR036396">
    <property type="entry name" value="Cyt_P450_sf"/>
</dbReference>
<evidence type="ECO:0000256" key="2">
    <source>
        <dbReference type="ARBA" id="ARBA00022617"/>
    </source>
</evidence>
<comment type="cofactor">
    <cofactor evidence="6">
        <name>heme</name>
        <dbReference type="ChEBI" id="CHEBI:30413"/>
    </cofactor>
</comment>
<dbReference type="PANTHER" id="PTHR24304">
    <property type="entry name" value="CYTOCHROME P450 FAMILY 7"/>
    <property type="match status" value="1"/>
</dbReference>
<dbReference type="GO" id="GO:0008202">
    <property type="term" value="P:steroid metabolic process"/>
    <property type="evidence" value="ECO:0007669"/>
    <property type="project" value="UniProtKB-KW"/>
</dbReference>
<dbReference type="Pfam" id="PF00067">
    <property type="entry name" value="p450"/>
    <property type="match status" value="1"/>
</dbReference>
<dbReference type="eggNOG" id="KOG0684">
    <property type="taxonomic scope" value="Eukaryota"/>
</dbReference>
<evidence type="ECO:0000313" key="8">
    <source>
        <dbReference type="Proteomes" id="UP000009022"/>
    </source>
</evidence>
<dbReference type="Proteomes" id="UP000009022">
    <property type="component" value="Unassembled WGS sequence"/>
</dbReference>
<keyword evidence="3 6" id="KW-0479">Metal-binding</keyword>
<dbReference type="STRING" id="10228.B3RYN0"/>
<keyword evidence="5" id="KW-0443">Lipid metabolism</keyword>
<dbReference type="InParanoid" id="B3RYN0"/>
<evidence type="ECO:0000256" key="5">
    <source>
        <dbReference type="ARBA" id="ARBA00023221"/>
    </source>
</evidence>
<evidence type="ECO:0000256" key="6">
    <source>
        <dbReference type="PIRSR" id="PIRSR602403-1"/>
    </source>
</evidence>
<evidence type="ECO:0000256" key="4">
    <source>
        <dbReference type="ARBA" id="ARBA00023004"/>
    </source>
</evidence>
<dbReference type="PANTHER" id="PTHR24304:SF2">
    <property type="entry name" value="24-HYDROXYCHOLESTEROL 7-ALPHA-HYDROXYLASE"/>
    <property type="match status" value="1"/>
</dbReference>
<name>B3RYN0_TRIAD</name>
<dbReference type="GO" id="GO:0005506">
    <property type="term" value="F:iron ion binding"/>
    <property type="evidence" value="ECO:0007669"/>
    <property type="project" value="InterPro"/>
</dbReference>
<dbReference type="InterPro" id="IPR002403">
    <property type="entry name" value="Cyt_P450_E_grp-IV"/>
</dbReference>
<reference evidence="7 8" key="1">
    <citation type="journal article" date="2008" name="Nature">
        <title>The Trichoplax genome and the nature of placozoans.</title>
        <authorList>
            <person name="Srivastava M."/>
            <person name="Begovic E."/>
            <person name="Chapman J."/>
            <person name="Putnam N.H."/>
            <person name="Hellsten U."/>
            <person name="Kawashima T."/>
            <person name="Kuo A."/>
            <person name="Mitros T."/>
            <person name="Salamov A."/>
            <person name="Carpenter M.L."/>
            <person name="Signorovitch A.Y."/>
            <person name="Moreno M.A."/>
            <person name="Kamm K."/>
            <person name="Grimwood J."/>
            <person name="Schmutz J."/>
            <person name="Shapiro H."/>
            <person name="Grigoriev I.V."/>
            <person name="Buss L.W."/>
            <person name="Schierwater B."/>
            <person name="Dellaporta S.L."/>
            <person name="Rokhsar D.S."/>
        </authorList>
    </citation>
    <scope>NUCLEOTIDE SEQUENCE [LARGE SCALE GENOMIC DNA]</scope>
    <source>
        <strain evidence="7 8">Grell-BS-1999</strain>
    </source>
</reference>
<feature type="binding site" description="axial binding residue" evidence="6">
    <location>
        <position position="407"/>
    </location>
    <ligand>
        <name>heme</name>
        <dbReference type="ChEBI" id="CHEBI:30413"/>
    </ligand>
    <ligandPart>
        <name>Fe</name>
        <dbReference type="ChEBI" id="CHEBI:18248"/>
    </ligandPart>
</feature>
<evidence type="ECO:0000313" key="7">
    <source>
        <dbReference type="EMBL" id="EDV24625.1"/>
    </source>
</evidence>
<dbReference type="KEGG" id="tad:TRIADDRAFT_24848"/>
<keyword evidence="4 6" id="KW-0408">Iron</keyword>
<dbReference type="InterPro" id="IPR001128">
    <property type="entry name" value="Cyt_P450"/>
</dbReference>
<keyword evidence="8" id="KW-1185">Reference proteome</keyword>
<dbReference type="EMBL" id="DS985245">
    <property type="protein sequence ID" value="EDV24625.1"/>
    <property type="molecule type" value="Genomic_DNA"/>
</dbReference>
<dbReference type="FunCoup" id="B3RYN0">
    <property type="interactions" value="67"/>
</dbReference>
<dbReference type="GeneID" id="6753728"/>
<dbReference type="GO" id="GO:0008395">
    <property type="term" value="F:steroid hydroxylase activity"/>
    <property type="evidence" value="ECO:0000318"/>
    <property type="project" value="GO_Central"/>
</dbReference>
<evidence type="ECO:0000256" key="1">
    <source>
        <dbReference type="ARBA" id="ARBA00010617"/>
    </source>
</evidence>
<dbReference type="PRINTS" id="PR00465">
    <property type="entry name" value="EP450IV"/>
</dbReference>
<dbReference type="SUPFAM" id="SSF48264">
    <property type="entry name" value="Cytochrome P450"/>
    <property type="match status" value="1"/>
</dbReference>
<dbReference type="GO" id="GO:0016705">
    <property type="term" value="F:oxidoreductase activity, acting on paired donors, with incorporation or reduction of molecular oxygen"/>
    <property type="evidence" value="ECO:0007669"/>
    <property type="project" value="InterPro"/>
</dbReference>
<dbReference type="RefSeq" id="XP_002112515.1">
    <property type="nucleotide sequence ID" value="XM_002112479.1"/>
</dbReference>
<dbReference type="InterPro" id="IPR050529">
    <property type="entry name" value="CYP450_sterol_14alpha_dmase"/>
</dbReference>
<keyword evidence="2 6" id="KW-0349">Heme</keyword>
<keyword evidence="5" id="KW-0753">Steroid metabolism</keyword>
<proteinExistence type="inferred from homology"/>
<evidence type="ECO:0008006" key="9">
    <source>
        <dbReference type="Google" id="ProtNLM"/>
    </source>
</evidence>
<dbReference type="OrthoDB" id="6692864at2759"/>
<dbReference type="HOGENOM" id="CLU_558065_0_0_1"/>
<gene>
    <name evidence="7" type="ORF">TRIADDRAFT_24848</name>
</gene>
<dbReference type="CTD" id="6753728"/>
<comment type="similarity">
    <text evidence="1">Belongs to the cytochrome P450 family.</text>
</comment>
<sequence>MVLLIALAFFTLLFLYFMPRKKNRQPPVIGGYIPLIGCAIQFGRDPIQFIRQCRDKYGKIFTLSLPGQRLTFLLDANDYDKYYSTNCVDFQAAVQPTCQKTANITKSAFIDSHSKLHDLVKGRLSSNYLQVLSIKLSQKFHQQSKKLPQDVEMELMDIVKTFMFKPVLECMFGDDILFSKKSDCEDLWQQLKDFDADFEMGAQIPEVFLRFKWAKSKQWLLRKFEHAVQQAKVILSMYSIQTIFQSLLSTVRKDAAANFGLLFFWATQANAIPAVYWSLINICQNPRIYEKVMENLLSVWSTADDEVMIKEEDIKHLSYIKWCILEAIRLESPGVSSPRMVTKPIEFQNFVVPPGNMMVISPFWSHRDKDYFTDPDTYNPDRWLKMNNTKKAFIDGFVAFGGGRYQCPGRWFAIMEMQVFISLLLLNYKIELIDYKPQVRCNTLNFTK</sequence>
<evidence type="ECO:0000256" key="3">
    <source>
        <dbReference type="ARBA" id="ARBA00022723"/>
    </source>
</evidence>
<accession>B3RYN0</accession>